<dbReference type="AlphaFoldDB" id="A0A2J7PNZ1"/>
<feature type="non-terminal residue" evidence="1">
    <location>
        <position position="1"/>
    </location>
</feature>
<evidence type="ECO:0000313" key="2">
    <source>
        <dbReference type="Proteomes" id="UP000235965"/>
    </source>
</evidence>
<dbReference type="Proteomes" id="UP000235965">
    <property type="component" value="Unassembled WGS sequence"/>
</dbReference>
<evidence type="ECO:0000313" key="1">
    <source>
        <dbReference type="EMBL" id="PNF18055.1"/>
    </source>
</evidence>
<dbReference type="EMBL" id="NEVH01023281">
    <property type="protein sequence ID" value="PNF18055.1"/>
    <property type="molecule type" value="Genomic_DNA"/>
</dbReference>
<gene>
    <name evidence="1" type="ORF">B7P43_G06939</name>
</gene>
<reference evidence="1 2" key="1">
    <citation type="submission" date="2017-12" db="EMBL/GenBank/DDBJ databases">
        <title>Hemimetabolous genomes reveal molecular basis of termite eusociality.</title>
        <authorList>
            <person name="Harrison M.C."/>
            <person name="Jongepier E."/>
            <person name="Robertson H.M."/>
            <person name="Arning N."/>
            <person name="Bitard-Feildel T."/>
            <person name="Chao H."/>
            <person name="Childers C.P."/>
            <person name="Dinh H."/>
            <person name="Doddapaneni H."/>
            <person name="Dugan S."/>
            <person name="Gowin J."/>
            <person name="Greiner C."/>
            <person name="Han Y."/>
            <person name="Hu H."/>
            <person name="Hughes D.S.T."/>
            <person name="Huylmans A.-K."/>
            <person name="Kemena C."/>
            <person name="Kremer L.P.M."/>
            <person name="Lee S.L."/>
            <person name="Lopez-Ezquerra A."/>
            <person name="Mallet L."/>
            <person name="Monroy-Kuhn J.M."/>
            <person name="Moser A."/>
            <person name="Murali S.C."/>
            <person name="Muzny D.M."/>
            <person name="Otani S."/>
            <person name="Piulachs M.-D."/>
            <person name="Poelchau M."/>
            <person name="Qu J."/>
            <person name="Schaub F."/>
            <person name="Wada-Katsumata A."/>
            <person name="Worley K.C."/>
            <person name="Xie Q."/>
            <person name="Ylla G."/>
            <person name="Poulsen M."/>
            <person name="Gibbs R.A."/>
            <person name="Schal C."/>
            <person name="Richards S."/>
            <person name="Belles X."/>
            <person name="Korb J."/>
            <person name="Bornberg-Bauer E."/>
        </authorList>
    </citation>
    <scope>NUCLEOTIDE SEQUENCE [LARGE SCALE GENOMIC DNA]</scope>
    <source>
        <tissue evidence="1">Whole body</tissue>
    </source>
</reference>
<dbReference type="InParanoid" id="A0A2J7PNZ1"/>
<keyword evidence="2" id="KW-1185">Reference proteome</keyword>
<name>A0A2J7PNZ1_9NEOP</name>
<protein>
    <recommendedName>
        <fullName evidence="3">Reverse transcriptase domain-containing protein</fullName>
    </recommendedName>
</protein>
<sequence>KKKRREYLKDKIHDLAMNSKNKNIRDLYRGINDFKRGYQPSSNLVKDENVDVLADSHNILNMWRNYFSQLLNVHTVSDIRQTEIDTAEPIIPDPSTFEVESAIAKLKRYKSPGSEQIPAELIQAGGEILRSKIHNLITSIWHKETLPDQWKEPIIVPVHKKGDKTNCINHRGISLLLTSYKILSNILLSRLSPYIDEIIGDHQCGLFCCINVCCGHYLVTAVV</sequence>
<accession>A0A2J7PNZ1</accession>
<comment type="caution">
    <text evidence="1">The sequence shown here is derived from an EMBL/GenBank/DDBJ whole genome shotgun (WGS) entry which is preliminary data.</text>
</comment>
<dbReference type="PANTHER" id="PTHR19446">
    <property type="entry name" value="REVERSE TRANSCRIPTASES"/>
    <property type="match status" value="1"/>
</dbReference>
<organism evidence="1 2">
    <name type="scientific">Cryptotermes secundus</name>
    <dbReference type="NCBI Taxonomy" id="105785"/>
    <lineage>
        <taxon>Eukaryota</taxon>
        <taxon>Metazoa</taxon>
        <taxon>Ecdysozoa</taxon>
        <taxon>Arthropoda</taxon>
        <taxon>Hexapoda</taxon>
        <taxon>Insecta</taxon>
        <taxon>Pterygota</taxon>
        <taxon>Neoptera</taxon>
        <taxon>Polyneoptera</taxon>
        <taxon>Dictyoptera</taxon>
        <taxon>Blattodea</taxon>
        <taxon>Blattoidea</taxon>
        <taxon>Termitoidae</taxon>
        <taxon>Kalotermitidae</taxon>
        <taxon>Cryptotermitinae</taxon>
        <taxon>Cryptotermes</taxon>
    </lineage>
</organism>
<evidence type="ECO:0008006" key="3">
    <source>
        <dbReference type="Google" id="ProtNLM"/>
    </source>
</evidence>
<proteinExistence type="predicted"/>